<comment type="caution">
    <text evidence="4">The sequence shown here is derived from an EMBL/GenBank/DDBJ whole genome shotgun (WGS) entry which is preliminary data.</text>
</comment>
<evidence type="ECO:0000259" key="2">
    <source>
        <dbReference type="Pfam" id="PF04773"/>
    </source>
</evidence>
<keyword evidence="1" id="KW-0472">Membrane</keyword>
<sequence length="307" mass="34360">MMRKLKHSLEYFTNKSLNKKTSPAEEDVLDSFAKAAYQVASWHEDKMGSSKIVRQTIYENILHKTERKSSWKSYAMYAAAASIVVLLGLSFYNSTSTISEEQKLFTTSNSSQSIQLSDGSIIHLSAHSTLQYPVKFTATERKVSLLKGNAFFEVAKDSVHPFIISSGAIKTKVIGTSFHIQLAKTKCIVMVRTGKVEVSTKNQSVQLTPNQEAIFSNNALSKKTMEAIFATNWYAENITINQMSLHKVIELIEYKYGVTFQYIKGVNGEGPLTVFIAKDASLESVLQQINYITNLKFSVYGETVKVE</sequence>
<evidence type="ECO:0000256" key="1">
    <source>
        <dbReference type="SAM" id="Phobius"/>
    </source>
</evidence>
<keyword evidence="5" id="KW-1185">Reference proteome</keyword>
<dbReference type="InterPro" id="IPR032508">
    <property type="entry name" value="FecR_C"/>
</dbReference>
<dbReference type="EMBL" id="JASMRN010000009">
    <property type="protein sequence ID" value="MEZ7516050.1"/>
    <property type="molecule type" value="Genomic_DNA"/>
</dbReference>
<dbReference type="Proteomes" id="UP001568894">
    <property type="component" value="Unassembled WGS sequence"/>
</dbReference>
<feature type="domain" description="Protein FecR C-terminal" evidence="3">
    <location>
        <begin position="239"/>
        <end position="305"/>
    </location>
</feature>
<dbReference type="PANTHER" id="PTHR30273:SF2">
    <property type="entry name" value="PROTEIN FECR"/>
    <property type="match status" value="1"/>
</dbReference>
<protein>
    <submittedName>
        <fullName evidence="4">FecR family protein</fullName>
    </submittedName>
</protein>
<reference evidence="4 5" key="1">
    <citation type="submission" date="2023-05" db="EMBL/GenBank/DDBJ databases">
        <title>Adaptations of aquatic viruses from atmosphere-close ecosystems of the Central Arctic Ocean.</title>
        <authorList>
            <person name="Rahlff J."/>
            <person name="Holmfeldt K."/>
        </authorList>
    </citation>
    <scope>NUCLEOTIDE SEQUENCE [LARGE SCALE GENOMIC DNA]</scope>
    <source>
        <strain evidence="4 5">Arc14</strain>
    </source>
</reference>
<organism evidence="4 5">
    <name type="scientific">Flavobacterium frigidarium</name>
    <dbReference type="NCBI Taxonomy" id="99286"/>
    <lineage>
        <taxon>Bacteria</taxon>
        <taxon>Pseudomonadati</taxon>
        <taxon>Bacteroidota</taxon>
        <taxon>Flavobacteriia</taxon>
        <taxon>Flavobacteriales</taxon>
        <taxon>Flavobacteriaceae</taxon>
        <taxon>Flavobacterium</taxon>
    </lineage>
</organism>
<feature type="domain" description="FecR protein" evidence="2">
    <location>
        <begin position="104"/>
        <end position="197"/>
    </location>
</feature>
<keyword evidence="1" id="KW-0812">Transmembrane</keyword>
<dbReference type="Gene3D" id="3.55.50.30">
    <property type="match status" value="1"/>
</dbReference>
<dbReference type="Pfam" id="PF16344">
    <property type="entry name" value="FecR_C"/>
    <property type="match status" value="1"/>
</dbReference>
<keyword evidence="1" id="KW-1133">Transmembrane helix</keyword>
<dbReference type="PANTHER" id="PTHR30273">
    <property type="entry name" value="PERIPLASMIC SIGNAL SENSOR AND SIGMA FACTOR ACTIVATOR FECR-RELATED"/>
    <property type="match status" value="1"/>
</dbReference>
<accession>A0ABV4KH75</accession>
<dbReference type="Gene3D" id="2.60.120.1440">
    <property type="match status" value="1"/>
</dbReference>
<evidence type="ECO:0000313" key="4">
    <source>
        <dbReference type="EMBL" id="MEZ7516050.1"/>
    </source>
</evidence>
<feature type="transmembrane region" description="Helical" evidence="1">
    <location>
        <begin position="74"/>
        <end position="92"/>
    </location>
</feature>
<gene>
    <name evidence="4" type="ORF">QO192_12240</name>
</gene>
<proteinExistence type="predicted"/>
<evidence type="ECO:0000313" key="5">
    <source>
        <dbReference type="Proteomes" id="UP001568894"/>
    </source>
</evidence>
<evidence type="ECO:0000259" key="3">
    <source>
        <dbReference type="Pfam" id="PF16344"/>
    </source>
</evidence>
<dbReference type="InterPro" id="IPR012373">
    <property type="entry name" value="Ferrdict_sens_TM"/>
</dbReference>
<dbReference type="Pfam" id="PF04773">
    <property type="entry name" value="FecR"/>
    <property type="match status" value="1"/>
</dbReference>
<dbReference type="InterPro" id="IPR006860">
    <property type="entry name" value="FecR"/>
</dbReference>
<name>A0ABV4KH75_9FLAO</name>
<dbReference type="RefSeq" id="WP_300285049.1">
    <property type="nucleotide sequence ID" value="NZ_JASMRN010000009.1"/>
</dbReference>